<organism evidence="2 3">
    <name type="scientific">Streptomyces antimycoticus</name>
    <dbReference type="NCBI Taxonomy" id="68175"/>
    <lineage>
        <taxon>Bacteria</taxon>
        <taxon>Bacillati</taxon>
        <taxon>Actinomycetota</taxon>
        <taxon>Actinomycetes</taxon>
        <taxon>Kitasatosporales</taxon>
        <taxon>Streptomycetaceae</taxon>
        <taxon>Streptomyces</taxon>
        <taxon>Streptomyces violaceusniger group</taxon>
    </lineage>
</organism>
<gene>
    <name evidence="2" type="ORF">SSPO_040010</name>
</gene>
<evidence type="ECO:0000256" key="1">
    <source>
        <dbReference type="SAM" id="Phobius"/>
    </source>
</evidence>
<protein>
    <submittedName>
        <fullName evidence="2">Uncharacterized protein</fullName>
    </submittedName>
</protein>
<feature type="transmembrane region" description="Helical" evidence="1">
    <location>
        <begin position="107"/>
        <end position="131"/>
    </location>
</feature>
<proteinExistence type="predicted"/>
<keyword evidence="1" id="KW-1133">Transmembrane helix</keyword>
<keyword evidence="1" id="KW-0812">Transmembrane</keyword>
<accession>A0A499UI73</accession>
<evidence type="ECO:0000313" key="2">
    <source>
        <dbReference type="EMBL" id="BBJ41283.1"/>
    </source>
</evidence>
<dbReference type="Proteomes" id="UP000463951">
    <property type="component" value="Chromosome"/>
</dbReference>
<dbReference type="EMBL" id="AP019620">
    <property type="protein sequence ID" value="BBJ41283.1"/>
    <property type="molecule type" value="Genomic_DNA"/>
</dbReference>
<evidence type="ECO:0000313" key="3">
    <source>
        <dbReference type="Proteomes" id="UP000463951"/>
    </source>
</evidence>
<sequence length="141" mass="15537">MLAGTATLLAIALYLCSRFTRQARLRRTPFAVWRDVSLATVAAALALYLWGCLHVFFLDDQDQSEECELQRPEGVPRLVGLRGDFIPLRLVCEASSGRDYSVIIPGYINPSIAVLLLLALACALVSALLHLKQRPATRKKG</sequence>
<dbReference type="AlphaFoldDB" id="A0A499UI73"/>
<reference evidence="2 3" key="1">
    <citation type="journal article" date="2020" name="Int. J. Syst. Evol. Microbiol.">
        <title>Reclassification of Streptomyces castelarensis and Streptomyces sporoclivatus as later heterotypic synonyms of Streptomyces antimycoticus.</title>
        <authorList>
            <person name="Komaki H."/>
            <person name="Tamura T."/>
        </authorList>
    </citation>
    <scope>NUCLEOTIDE SEQUENCE [LARGE SCALE GENOMIC DNA]</scope>
    <source>
        <strain evidence="2 3">NBRC 100767</strain>
    </source>
</reference>
<name>A0A499UI73_9ACTN</name>
<keyword evidence="1" id="KW-0472">Membrane</keyword>